<evidence type="ECO:0000256" key="1">
    <source>
        <dbReference type="SAM" id="MobiDB-lite"/>
    </source>
</evidence>
<dbReference type="AlphaFoldDB" id="A0A0A8Z9Z2"/>
<accession>A0A0A8Z9Z2</accession>
<proteinExistence type="predicted"/>
<sequence length="61" mass="7125">MLSLNLKVAHNRDKHSEKQHKAGHQHSIHLMENYVVKTVLGYNDTFTKKVIENYIESALKH</sequence>
<feature type="compositionally biased region" description="Basic and acidic residues" evidence="1">
    <location>
        <begin position="10"/>
        <end position="20"/>
    </location>
</feature>
<name>A0A0A8Z9Z2_ARUDO</name>
<reference evidence="2" key="1">
    <citation type="submission" date="2014-09" db="EMBL/GenBank/DDBJ databases">
        <authorList>
            <person name="Magalhaes I.L.F."/>
            <person name="Oliveira U."/>
            <person name="Santos F.R."/>
            <person name="Vidigal T.H.D.A."/>
            <person name="Brescovit A.D."/>
            <person name="Santos A.J."/>
        </authorList>
    </citation>
    <scope>NUCLEOTIDE SEQUENCE</scope>
    <source>
        <tissue evidence="2">Shoot tissue taken approximately 20 cm above the soil surface</tissue>
    </source>
</reference>
<protein>
    <submittedName>
        <fullName evidence="2">Uncharacterized protein</fullName>
    </submittedName>
</protein>
<evidence type="ECO:0000313" key="2">
    <source>
        <dbReference type="EMBL" id="JAD31672.1"/>
    </source>
</evidence>
<reference evidence="2" key="2">
    <citation type="journal article" date="2015" name="Data Brief">
        <title>Shoot transcriptome of the giant reed, Arundo donax.</title>
        <authorList>
            <person name="Barrero R.A."/>
            <person name="Guerrero F.D."/>
            <person name="Moolhuijzen P."/>
            <person name="Goolsby J.A."/>
            <person name="Tidwell J."/>
            <person name="Bellgard S.E."/>
            <person name="Bellgard M.I."/>
        </authorList>
    </citation>
    <scope>NUCLEOTIDE SEQUENCE</scope>
    <source>
        <tissue evidence="2">Shoot tissue taken approximately 20 cm above the soil surface</tissue>
    </source>
</reference>
<organism evidence="2">
    <name type="scientific">Arundo donax</name>
    <name type="common">Giant reed</name>
    <name type="synonym">Donax arundinaceus</name>
    <dbReference type="NCBI Taxonomy" id="35708"/>
    <lineage>
        <taxon>Eukaryota</taxon>
        <taxon>Viridiplantae</taxon>
        <taxon>Streptophyta</taxon>
        <taxon>Embryophyta</taxon>
        <taxon>Tracheophyta</taxon>
        <taxon>Spermatophyta</taxon>
        <taxon>Magnoliopsida</taxon>
        <taxon>Liliopsida</taxon>
        <taxon>Poales</taxon>
        <taxon>Poaceae</taxon>
        <taxon>PACMAD clade</taxon>
        <taxon>Arundinoideae</taxon>
        <taxon>Arundineae</taxon>
        <taxon>Arundo</taxon>
    </lineage>
</organism>
<dbReference type="EMBL" id="GBRH01266223">
    <property type="protein sequence ID" value="JAD31672.1"/>
    <property type="molecule type" value="Transcribed_RNA"/>
</dbReference>
<feature type="region of interest" description="Disordered" evidence="1">
    <location>
        <begin position="1"/>
        <end position="26"/>
    </location>
</feature>